<dbReference type="Pfam" id="PF13699">
    <property type="entry name" value="eCIS_core"/>
    <property type="match status" value="1"/>
</dbReference>
<feature type="domain" description="eCIS core" evidence="2">
    <location>
        <begin position="37"/>
        <end position="104"/>
    </location>
</feature>
<name>A0ABS2S5W2_9PSEU</name>
<evidence type="ECO:0000256" key="1">
    <source>
        <dbReference type="SAM" id="MobiDB-lite"/>
    </source>
</evidence>
<sequence length="421" mass="45146">MALQRLIGNAATSRMVTAQRSAVHDVLSTPGAPPAPPARQDVEGSLGADFSDVRLHTDTAAQRSAVGLGAHACSSGSHIVSGPGGLDRETPVHELAYVVRQRQGPVAGTDAGGGLRVGDPGDRYEREAEEVAEQVVSGDAPALGHTEGAPSGAVTGHVQRKVGFEAEIDLPVTKGNGRMFEVGDTKLGDSTMSLVEGGQDRAFDVVTDKRSLNRAGPYSNTEFVTGAVSVVGPEHETGAARLHRIADEMRVVQEQFYLGSIRARLPEIVQDFLDTFDVNEGDNVFSDLFDEMQKQTFSGEEGEGYNPEDSSQIDEASRVVSFENYAYSAFKRAGSGPEGGGVTQEEVFGGMNTIAPHDEHGSVMVPMEIRRLGGRRKTWEQLKTDLANLVDRAEDAYRRDQELTQGESDQEGKPLPSRPRT</sequence>
<dbReference type="InterPro" id="IPR025295">
    <property type="entry name" value="eCIS_core_dom"/>
</dbReference>
<dbReference type="EMBL" id="JAFBCL010000001">
    <property type="protein sequence ID" value="MBM7810698.1"/>
    <property type="molecule type" value="Genomic_DNA"/>
</dbReference>
<evidence type="ECO:0000259" key="2">
    <source>
        <dbReference type="Pfam" id="PF13699"/>
    </source>
</evidence>
<protein>
    <recommendedName>
        <fullName evidence="2">eCIS core domain-containing protein</fullName>
    </recommendedName>
</protein>
<keyword evidence="4" id="KW-1185">Reference proteome</keyword>
<organism evidence="3 4">
    <name type="scientific">Saccharothrix algeriensis</name>
    <dbReference type="NCBI Taxonomy" id="173560"/>
    <lineage>
        <taxon>Bacteria</taxon>
        <taxon>Bacillati</taxon>
        <taxon>Actinomycetota</taxon>
        <taxon>Actinomycetes</taxon>
        <taxon>Pseudonocardiales</taxon>
        <taxon>Pseudonocardiaceae</taxon>
        <taxon>Saccharothrix</taxon>
    </lineage>
</organism>
<reference evidence="3 4" key="1">
    <citation type="submission" date="2021-01" db="EMBL/GenBank/DDBJ databases">
        <title>Sequencing the genomes of 1000 actinobacteria strains.</title>
        <authorList>
            <person name="Klenk H.-P."/>
        </authorList>
    </citation>
    <scope>NUCLEOTIDE SEQUENCE [LARGE SCALE GENOMIC DNA]</scope>
    <source>
        <strain evidence="3 4">DSM 44581</strain>
    </source>
</reference>
<dbReference type="RefSeq" id="WP_204841635.1">
    <property type="nucleotide sequence ID" value="NZ_JAFBCL010000001.1"/>
</dbReference>
<comment type="caution">
    <text evidence="3">The sequence shown here is derived from an EMBL/GenBank/DDBJ whole genome shotgun (WGS) entry which is preliminary data.</text>
</comment>
<evidence type="ECO:0000313" key="4">
    <source>
        <dbReference type="Proteomes" id="UP001195724"/>
    </source>
</evidence>
<proteinExistence type="predicted"/>
<dbReference type="Proteomes" id="UP001195724">
    <property type="component" value="Unassembled WGS sequence"/>
</dbReference>
<accession>A0ABS2S5W2</accession>
<feature type="region of interest" description="Disordered" evidence="1">
    <location>
        <begin position="397"/>
        <end position="421"/>
    </location>
</feature>
<evidence type="ECO:0000313" key="3">
    <source>
        <dbReference type="EMBL" id="MBM7810698.1"/>
    </source>
</evidence>
<gene>
    <name evidence="3" type="ORF">JOE68_001563</name>
</gene>